<reference evidence="2" key="1">
    <citation type="submission" date="2015-10" db="EMBL/GenBank/DDBJ databases">
        <authorList>
            <person name="Devillers H."/>
        </authorList>
    </citation>
    <scope>NUCLEOTIDE SEQUENCE [LARGE SCALE GENOMIC DNA]</scope>
</reference>
<name>A0A0P1KX38_9SACH</name>
<dbReference type="OrthoDB" id="10325852at2759"/>
<gene>
    <name evidence="1" type="ORF">LAQU0_S17e02190g</name>
</gene>
<organism evidence="1 2">
    <name type="scientific">Lachancea quebecensis</name>
    <dbReference type="NCBI Taxonomy" id="1654605"/>
    <lineage>
        <taxon>Eukaryota</taxon>
        <taxon>Fungi</taxon>
        <taxon>Dikarya</taxon>
        <taxon>Ascomycota</taxon>
        <taxon>Saccharomycotina</taxon>
        <taxon>Saccharomycetes</taxon>
        <taxon>Saccharomycetales</taxon>
        <taxon>Saccharomycetaceae</taxon>
        <taxon>Lachancea</taxon>
    </lineage>
</organism>
<dbReference type="Proteomes" id="UP000236544">
    <property type="component" value="Unassembled WGS sequence"/>
</dbReference>
<sequence>MTPSREPSHYIMECGDIYNLTVTSNTSALEGWCCGVAAISGADDREQTLSHEFSSISCGDDGMLEITANTTAMEGFVCGLGIRASGAGKSSLTQTNAGQSSSTQTNAASDLAPRWTQFFILLSFFLQYFT</sequence>
<keyword evidence="2" id="KW-1185">Reference proteome</keyword>
<accession>A0A0P1KX38</accession>
<evidence type="ECO:0000313" key="1">
    <source>
        <dbReference type="EMBL" id="CUS24580.1"/>
    </source>
</evidence>
<dbReference type="AlphaFoldDB" id="A0A0P1KX38"/>
<dbReference type="EMBL" id="LN890555">
    <property type="protein sequence ID" value="CUS24580.1"/>
    <property type="molecule type" value="Genomic_DNA"/>
</dbReference>
<protein>
    <submittedName>
        <fullName evidence="1">LAQU0S17e02190g1_1</fullName>
    </submittedName>
</protein>
<evidence type="ECO:0000313" key="2">
    <source>
        <dbReference type="Proteomes" id="UP000236544"/>
    </source>
</evidence>
<proteinExistence type="predicted"/>